<feature type="transmembrane region" description="Helical" evidence="9">
    <location>
        <begin position="16"/>
        <end position="39"/>
    </location>
</feature>
<dbReference type="PANTHER" id="PTHR11795:SF445">
    <property type="entry name" value="AMINO ACID ABC TRANSPORTER PERMEASE PROTEIN"/>
    <property type="match status" value="1"/>
</dbReference>
<dbReference type="PaxDb" id="246196-MSMEI_6697"/>
<comment type="subcellular location">
    <subcellularLocation>
        <location evidence="1">Cell membrane</location>
        <topology evidence="1">Multi-pass membrane protein</topology>
    </subcellularLocation>
</comment>
<evidence type="ECO:0000256" key="1">
    <source>
        <dbReference type="ARBA" id="ARBA00004651"/>
    </source>
</evidence>
<feature type="transmembrane region" description="Helical" evidence="9">
    <location>
        <begin position="276"/>
        <end position="296"/>
    </location>
</feature>
<evidence type="ECO:0000256" key="7">
    <source>
        <dbReference type="ARBA" id="ARBA00023136"/>
    </source>
</evidence>
<sequence length="303" mass="31716">MTAGIHNVGKPRKGVAVQYVIFGLVTGSILAMATVGFSMVRQTEGFLNIAHGQFLALAAFLGLMASRDWGVPTWAAALFAAIATGVAAVILSVVVFEPIRQKGVLVQLFSSVGVAYIIYGLLVMTFGANLQHYEVTFGSSYSVMGVQISFGEVAIIVTSAVSILALHLFLTKTPAGISIRAAAGNPDLARVRGISTRFVSYQVWFIAGFLAGLAGVMIGIIGSVGPELGWQNILLILAAAVLGGLGSTYGVIMASLLLGLAMDLSALVIPTEYRTVVAFVALIIVLLVRPSGLFSVRQRKQAA</sequence>
<gene>
    <name evidence="10" type="ordered locus">MSMEG_6879</name>
</gene>
<keyword evidence="7 9" id="KW-0472">Membrane</keyword>
<keyword evidence="6 9" id="KW-1133">Transmembrane helix</keyword>
<dbReference type="KEGG" id="msb:LJ00_33995"/>
<feature type="transmembrane region" description="Helical" evidence="9">
    <location>
        <begin position="46"/>
        <end position="65"/>
    </location>
</feature>
<dbReference type="GO" id="GO:0022857">
    <property type="term" value="F:transmembrane transporter activity"/>
    <property type="evidence" value="ECO:0007669"/>
    <property type="project" value="InterPro"/>
</dbReference>
<evidence type="ECO:0000256" key="8">
    <source>
        <dbReference type="ARBA" id="ARBA00037998"/>
    </source>
</evidence>
<keyword evidence="5" id="KW-0029">Amino-acid transport</keyword>
<evidence type="ECO:0000256" key="4">
    <source>
        <dbReference type="ARBA" id="ARBA00022692"/>
    </source>
</evidence>
<dbReference type="STRING" id="246196.MSMEG_6879"/>
<comment type="similarity">
    <text evidence="8">Belongs to the binding-protein-dependent transport system permease family. LivHM subfamily.</text>
</comment>
<protein>
    <submittedName>
        <fullName evidence="10">Integral membrane protein of the ABC-type Nat permease for neutral amino acids NatD</fullName>
    </submittedName>
</protein>
<dbReference type="GO" id="GO:0006865">
    <property type="term" value="P:amino acid transport"/>
    <property type="evidence" value="ECO:0007669"/>
    <property type="project" value="UniProtKB-KW"/>
</dbReference>
<dbReference type="InterPro" id="IPR001851">
    <property type="entry name" value="ABC_transp_permease"/>
</dbReference>
<evidence type="ECO:0000256" key="6">
    <source>
        <dbReference type="ARBA" id="ARBA00022989"/>
    </source>
</evidence>
<evidence type="ECO:0000256" key="3">
    <source>
        <dbReference type="ARBA" id="ARBA00022475"/>
    </source>
</evidence>
<proteinExistence type="inferred from homology"/>
<name>A0R7E3_MYCS2</name>
<evidence type="ECO:0000256" key="5">
    <source>
        <dbReference type="ARBA" id="ARBA00022970"/>
    </source>
</evidence>
<reference evidence="10 11" key="1">
    <citation type="submission" date="2006-10" db="EMBL/GenBank/DDBJ databases">
        <authorList>
            <person name="Fleischmann R.D."/>
            <person name="Dodson R.J."/>
            <person name="Haft D.H."/>
            <person name="Merkel J.S."/>
            <person name="Nelson W.C."/>
            <person name="Fraser C.M."/>
        </authorList>
    </citation>
    <scope>NUCLEOTIDE SEQUENCE [LARGE SCALE GENOMIC DNA]</scope>
    <source>
        <strain evidence="11">ATCC 700084 / mc(2)155</strain>
    </source>
</reference>
<evidence type="ECO:0000313" key="10">
    <source>
        <dbReference type="EMBL" id="ABK73482.1"/>
    </source>
</evidence>
<dbReference type="eggNOG" id="COG0559">
    <property type="taxonomic scope" value="Bacteria"/>
</dbReference>
<dbReference type="AlphaFoldDB" id="A0R7E3"/>
<evidence type="ECO:0000256" key="9">
    <source>
        <dbReference type="SAM" id="Phobius"/>
    </source>
</evidence>
<accession>A0R7E3</accession>
<dbReference type="GO" id="GO:0005886">
    <property type="term" value="C:plasma membrane"/>
    <property type="evidence" value="ECO:0007669"/>
    <property type="project" value="UniProtKB-SubCell"/>
</dbReference>
<keyword evidence="4 9" id="KW-0812">Transmembrane</keyword>
<evidence type="ECO:0000256" key="2">
    <source>
        <dbReference type="ARBA" id="ARBA00022448"/>
    </source>
</evidence>
<dbReference type="Pfam" id="PF02653">
    <property type="entry name" value="BPD_transp_2"/>
    <property type="match status" value="1"/>
</dbReference>
<keyword evidence="3" id="KW-1003">Cell membrane</keyword>
<organism evidence="10 11">
    <name type="scientific">Mycolicibacterium smegmatis (strain ATCC 700084 / mc(2)155)</name>
    <name type="common">Mycobacterium smegmatis</name>
    <dbReference type="NCBI Taxonomy" id="246196"/>
    <lineage>
        <taxon>Bacteria</taxon>
        <taxon>Bacillati</taxon>
        <taxon>Actinomycetota</taxon>
        <taxon>Actinomycetes</taxon>
        <taxon>Mycobacteriales</taxon>
        <taxon>Mycobacteriaceae</taxon>
        <taxon>Mycolicibacterium</taxon>
    </lineage>
</organism>
<dbReference type="KEGG" id="msm:MSMEG_6879"/>
<dbReference type="PANTHER" id="PTHR11795">
    <property type="entry name" value="BRANCHED-CHAIN AMINO ACID TRANSPORT SYSTEM PERMEASE PROTEIN LIVH"/>
    <property type="match status" value="1"/>
</dbReference>
<keyword evidence="11" id="KW-1185">Reference proteome</keyword>
<feature type="transmembrane region" description="Helical" evidence="9">
    <location>
        <begin position="71"/>
        <end position="96"/>
    </location>
</feature>
<dbReference type="InterPro" id="IPR052157">
    <property type="entry name" value="BCAA_transport_permease"/>
</dbReference>
<keyword evidence="2" id="KW-0813">Transport</keyword>
<dbReference type="EMBL" id="CP000480">
    <property type="protein sequence ID" value="ABK73482.1"/>
    <property type="molecule type" value="Genomic_DNA"/>
</dbReference>
<feature type="transmembrane region" description="Helical" evidence="9">
    <location>
        <begin position="108"/>
        <end position="128"/>
    </location>
</feature>
<dbReference type="CDD" id="cd06582">
    <property type="entry name" value="TM_PBP1_LivH_like"/>
    <property type="match status" value="1"/>
</dbReference>
<dbReference type="Proteomes" id="UP000000757">
    <property type="component" value="Chromosome"/>
</dbReference>
<evidence type="ECO:0000313" key="11">
    <source>
        <dbReference type="Proteomes" id="UP000000757"/>
    </source>
</evidence>
<dbReference type="PATRIC" id="fig|246196.19.peg.6701"/>
<dbReference type="OrthoDB" id="3572933at2"/>
<feature type="transmembrane region" description="Helical" evidence="9">
    <location>
        <begin position="198"/>
        <end position="222"/>
    </location>
</feature>
<feature type="transmembrane region" description="Helical" evidence="9">
    <location>
        <begin position="148"/>
        <end position="170"/>
    </location>
</feature>